<evidence type="ECO:0000313" key="1">
    <source>
        <dbReference type="EMBL" id="KAJ8935761.1"/>
    </source>
</evidence>
<reference evidence="1" key="1">
    <citation type="journal article" date="2023" name="Insect Mol. Biol.">
        <title>Genome sequencing provides insights into the evolution of gene families encoding plant cell wall-degrading enzymes in longhorned beetles.</title>
        <authorList>
            <person name="Shin N.R."/>
            <person name="Okamura Y."/>
            <person name="Kirsch R."/>
            <person name="Pauchet Y."/>
        </authorList>
    </citation>
    <scope>NUCLEOTIDE SEQUENCE</scope>
    <source>
        <strain evidence="1">AMC_N1</strain>
    </source>
</reference>
<sequence length="99" mass="11176">MGAFRDDQPLTARVVSLTVSGLPLPDSLKSVAHSTDKTTERIMIELLSSQHLSNNILGLDVKTAQNRQKGTRNIRSWRDVWALSQKNLTLKEEEDECDR</sequence>
<gene>
    <name evidence="1" type="ORF">NQ318_000234</name>
</gene>
<dbReference type="EMBL" id="JAPWTK010000837">
    <property type="protein sequence ID" value="KAJ8935761.1"/>
    <property type="molecule type" value="Genomic_DNA"/>
</dbReference>
<evidence type="ECO:0000313" key="2">
    <source>
        <dbReference type="Proteomes" id="UP001162162"/>
    </source>
</evidence>
<accession>A0AAV8XBA7</accession>
<name>A0AAV8XBA7_9CUCU</name>
<dbReference type="Proteomes" id="UP001162162">
    <property type="component" value="Unassembled WGS sequence"/>
</dbReference>
<comment type="caution">
    <text evidence="1">The sequence shown here is derived from an EMBL/GenBank/DDBJ whole genome shotgun (WGS) entry which is preliminary data.</text>
</comment>
<organism evidence="1 2">
    <name type="scientific">Aromia moschata</name>
    <dbReference type="NCBI Taxonomy" id="1265417"/>
    <lineage>
        <taxon>Eukaryota</taxon>
        <taxon>Metazoa</taxon>
        <taxon>Ecdysozoa</taxon>
        <taxon>Arthropoda</taxon>
        <taxon>Hexapoda</taxon>
        <taxon>Insecta</taxon>
        <taxon>Pterygota</taxon>
        <taxon>Neoptera</taxon>
        <taxon>Endopterygota</taxon>
        <taxon>Coleoptera</taxon>
        <taxon>Polyphaga</taxon>
        <taxon>Cucujiformia</taxon>
        <taxon>Chrysomeloidea</taxon>
        <taxon>Cerambycidae</taxon>
        <taxon>Cerambycinae</taxon>
        <taxon>Callichromatini</taxon>
        <taxon>Aromia</taxon>
    </lineage>
</organism>
<protein>
    <submittedName>
        <fullName evidence="1">Uncharacterized protein</fullName>
    </submittedName>
</protein>
<keyword evidence="2" id="KW-1185">Reference proteome</keyword>
<dbReference type="AlphaFoldDB" id="A0AAV8XBA7"/>
<proteinExistence type="predicted"/>